<protein>
    <recommendedName>
        <fullName evidence="6">Amino acid permease/ SLC12A domain-containing protein</fullName>
    </recommendedName>
</protein>
<keyword evidence="8" id="KW-1185">Reference proteome</keyword>
<dbReference type="Proteomes" id="UP001310386">
    <property type="component" value="Unassembled WGS sequence"/>
</dbReference>
<feature type="transmembrane region" description="Helical" evidence="5">
    <location>
        <begin position="26"/>
        <end position="45"/>
    </location>
</feature>
<feature type="transmembrane region" description="Helical" evidence="5">
    <location>
        <begin position="88"/>
        <end position="108"/>
    </location>
</feature>
<evidence type="ECO:0000259" key="6">
    <source>
        <dbReference type="Pfam" id="PF00324"/>
    </source>
</evidence>
<proteinExistence type="predicted"/>
<accession>A0ABU5ZQ32</accession>
<feature type="domain" description="Amino acid permease/ SLC12A" evidence="6">
    <location>
        <begin position="1"/>
        <end position="100"/>
    </location>
</feature>
<evidence type="ECO:0000256" key="1">
    <source>
        <dbReference type="ARBA" id="ARBA00004141"/>
    </source>
</evidence>
<evidence type="ECO:0000313" key="7">
    <source>
        <dbReference type="EMBL" id="MEB3103921.1"/>
    </source>
</evidence>
<gene>
    <name evidence="7" type="ORF">VF724_20090</name>
</gene>
<dbReference type="Pfam" id="PF00324">
    <property type="entry name" value="AA_permease"/>
    <property type="match status" value="1"/>
</dbReference>
<comment type="subcellular location">
    <subcellularLocation>
        <location evidence="1">Membrane</location>
        <topology evidence="1">Multi-pass membrane protein</topology>
    </subcellularLocation>
</comment>
<organism evidence="7 8">
    <name type="scientific">Ferviditalea candida</name>
    <dbReference type="NCBI Taxonomy" id="3108399"/>
    <lineage>
        <taxon>Bacteria</taxon>
        <taxon>Bacillati</taxon>
        <taxon>Bacillota</taxon>
        <taxon>Bacilli</taxon>
        <taxon>Bacillales</taxon>
        <taxon>Paenibacillaceae</taxon>
        <taxon>Ferviditalea</taxon>
    </lineage>
</organism>
<evidence type="ECO:0000256" key="2">
    <source>
        <dbReference type="ARBA" id="ARBA00022692"/>
    </source>
</evidence>
<name>A0ABU5ZQ32_9BACL</name>
<keyword evidence="4 5" id="KW-0472">Membrane</keyword>
<evidence type="ECO:0000256" key="5">
    <source>
        <dbReference type="SAM" id="Phobius"/>
    </source>
</evidence>
<keyword evidence="2 5" id="KW-0812">Transmembrane</keyword>
<evidence type="ECO:0000313" key="8">
    <source>
        <dbReference type="Proteomes" id="UP001310386"/>
    </source>
</evidence>
<evidence type="ECO:0000256" key="3">
    <source>
        <dbReference type="ARBA" id="ARBA00022989"/>
    </source>
</evidence>
<feature type="transmembrane region" description="Helical" evidence="5">
    <location>
        <begin position="51"/>
        <end position="76"/>
    </location>
</feature>
<dbReference type="EMBL" id="JAYJLD010000059">
    <property type="protein sequence ID" value="MEB3103921.1"/>
    <property type="molecule type" value="Genomic_DNA"/>
</dbReference>
<comment type="caution">
    <text evidence="7">The sequence shown here is derived from an EMBL/GenBank/DDBJ whole genome shotgun (WGS) entry which is preliminary data.</text>
</comment>
<evidence type="ECO:0000256" key="4">
    <source>
        <dbReference type="ARBA" id="ARBA00023136"/>
    </source>
</evidence>
<dbReference type="Gene3D" id="1.20.1740.10">
    <property type="entry name" value="Amino acid/polyamine transporter I"/>
    <property type="match status" value="1"/>
</dbReference>
<keyword evidence="3 5" id="KW-1133">Transmembrane helix</keyword>
<sequence length="155" mass="16890">MYAMGHDGIFHNSISSAHSRNQTPHVAVTISSLLNIGVPIAMLAVNEGTAYAYIGTIATYGFLFAYILISISAPVYMAKIRQLSWKHIATGAGGLVFMAIPLIGTFYPEPAAPYNIFPYFFIGYLLLGLIYYTVVRRSLGADTPLFVETREEGSA</sequence>
<feature type="transmembrane region" description="Helical" evidence="5">
    <location>
        <begin position="114"/>
        <end position="134"/>
    </location>
</feature>
<reference evidence="7" key="1">
    <citation type="submission" date="2023-12" db="EMBL/GenBank/DDBJ databases">
        <title>Fervidustalea candida gen. nov., sp. nov., a novel member of the family Paenibacillaceae isolated from a geothermal area.</title>
        <authorList>
            <person name="Li W.-J."/>
            <person name="Jiao J.-Y."/>
            <person name="Chen Y."/>
        </authorList>
    </citation>
    <scope>NUCLEOTIDE SEQUENCE</scope>
    <source>
        <strain evidence="7">SYSU GA230002</strain>
    </source>
</reference>
<dbReference type="InterPro" id="IPR004841">
    <property type="entry name" value="AA-permease/SLC12A_dom"/>
</dbReference>